<gene>
    <name evidence="2" type="ORF">NEMVEDRAFT_v1g243958</name>
</gene>
<dbReference type="AlphaFoldDB" id="A7SAF6"/>
<sequence length="152" mass="17447">MDENGVDSEIARAAEKLSNLEINEKPDDEKALKAKFNELCLSGKEKARQGLLEEALADFQEAYKIHESAKLLRRIEKLKEFIKEYEKQEENEGDEAEEEEGEDDDGRDDIGDGFLLARELSIALYPYQKEGLLWFWKLYNRNQGGILGDDMG</sequence>
<evidence type="ECO:0000313" key="2">
    <source>
        <dbReference type="EMBL" id="EDO39301.1"/>
    </source>
</evidence>
<name>A7SAF6_NEMVE</name>
<proteinExistence type="predicted"/>
<dbReference type="InterPro" id="IPR050496">
    <property type="entry name" value="SNF2_RAD54_helicase_repair"/>
</dbReference>
<dbReference type="HOGENOM" id="CLU_1724465_0_0_1"/>
<evidence type="ECO:0000313" key="3">
    <source>
        <dbReference type="Proteomes" id="UP000001593"/>
    </source>
</evidence>
<keyword evidence="3" id="KW-1185">Reference proteome</keyword>
<dbReference type="PANTHER" id="PTHR45629:SF7">
    <property type="entry name" value="DNA EXCISION REPAIR PROTEIN ERCC-6-RELATED"/>
    <property type="match status" value="1"/>
</dbReference>
<dbReference type="Gene3D" id="3.40.50.10810">
    <property type="entry name" value="Tandem AAA-ATPase domain"/>
    <property type="match status" value="1"/>
</dbReference>
<reference evidence="2 3" key="1">
    <citation type="journal article" date="2007" name="Science">
        <title>Sea anemone genome reveals ancestral eumetazoan gene repertoire and genomic organization.</title>
        <authorList>
            <person name="Putnam N.H."/>
            <person name="Srivastava M."/>
            <person name="Hellsten U."/>
            <person name="Dirks B."/>
            <person name="Chapman J."/>
            <person name="Salamov A."/>
            <person name="Terry A."/>
            <person name="Shapiro H."/>
            <person name="Lindquist E."/>
            <person name="Kapitonov V.V."/>
            <person name="Jurka J."/>
            <person name="Genikhovich G."/>
            <person name="Grigoriev I.V."/>
            <person name="Lucas S.M."/>
            <person name="Steele R.E."/>
            <person name="Finnerty J.R."/>
            <person name="Technau U."/>
            <person name="Martindale M.Q."/>
            <person name="Rokhsar D.S."/>
        </authorList>
    </citation>
    <scope>NUCLEOTIDE SEQUENCE [LARGE SCALE GENOMIC DNA]</scope>
    <source>
        <strain evidence="3">CH2 X CH6</strain>
    </source>
</reference>
<feature type="compositionally biased region" description="Acidic residues" evidence="1">
    <location>
        <begin position="91"/>
        <end position="107"/>
    </location>
</feature>
<dbReference type="PhylomeDB" id="A7SAF6"/>
<dbReference type="InParanoid" id="A7SAF6"/>
<dbReference type="Proteomes" id="UP000001593">
    <property type="component" value="Unassembled WGS sequence"/>
</dbReference>
<dbReference type="STRING" id="45351.A7SAF6"/>
<evidence type="ECO:0000256" key="1">
    <source>
        <dbReference type="SAM" id="MobiDB-lite"/>
    </source>
</evidence>
<dbReference type="PANTHER" id="PTHR45629">
    <property type="entry name" value="SNF2/RAD54 FAMILY MEMBER"/>
    <property type="match status" value="1"/>
</dbReference>
<organism evidence="2 3">
    <name type="scientific">Nematostella vectensis</name>
    <name type="common">Starlet sea anemone</name>
    <dbReference type="NCBI Taxonomy" id="45351"/>
    <lineage>
        <taxon>Eukaryota</taxon>
        <taxon>Metazoa</taxon>
        <taxon>Cnidaria</taxon>
        <taxon>Anthozoa</taxon>
        <taxon>Hexacorallia</taxon>
        <taxon>Actiniaria</taxon>
        <taxon>Edwardsiidae</taxon>
        <taxon>Nematostella</taxon>
    </lineage>
</organism>
<dbReference type="InterPro" id="IPR038718">
    <property type="entry name" value="SNF2-like_sf"/>
</dbReference>
<dbReference type="EMBL" id="DS469609">
    <property type="protein sequence ID" value="EDO39301.1"/>
    <property type="molecule type" value="Genomic_DNA"/>
</dbReference>
<protein>
    <submittedName>
        <fullName evidence="2">Uncharacterized protein</fullName>
    </submittedName>
</protein>
<accession>A7SAF6</accession>
<feature type="region of interest" description="Disordered" evidence="1">
    <location>
        <begin position="86"/>
        <end position="109"/>
    </location>
</feature>